<feature type="transmembrane region" description="Helical" evidence="1">
    <location>
        <begin position="416"/>
        <end position="440"/>
    </location>
</feature>
<dbReference type="InterPro" id="IPR004158">
    <property type="entry name" value="DUF247_pln"/>
</dbReference>
<dbReference type="EMBL" id="JAUUTY010000004">
    <property type="protein sequence ID" value="KAK1651292.1"/>
    <property type="molecule type" value="Genomic_DNA"/>
</dbReference>
<protein>
    <submittedName>
        <fullName evidence="2">Uncharacterized protein</fullName>
    </submittedName>
</protein>
<keyword evidence="3" id="KW-1185">Reference proteome</keyword>
<dbReference type="Proteomes" id="UP001231189">
    <property type="component" value="Unassembled WGS sequence"/>
</dbReference>
<dbReference type="AlphaFoldDB" id="A0AAD8SFN7"/>
<keyword evidence="1" id="KW-0812">Transmembrane</keyword>
<accession>A0AAD8SFN7</accession>
<name>A0AAD8SFN7_LOLMU</name>
<evidence type="ECO:0000313" key="2">
    <source>
        <dbReference type="EMBL" id="KAK1651292.1"/>
    </source>
</evidence>
<comment type="caution">
    <text evidence="2">The sequence shown here is derived from an EMBL/GenBank/DDBJ whole genome shotgun (WGS) entry which is preliminary data.</text>
</comment>
<gene>
    <name evidence="2" type="ORF">QYE76_069097</name>
</gene>
<keyword evidence="1" id="KW-1133">Transmembrane helix</keyword>
<evidence type="ECO:0000313" key="3">
    <source>
        <dbReference type="Proteomes" id="UP001231189"/>
    </source>
</evidence>
<sequence length="454" mass="51590">MVEVTSWVEEVEKMLLEDHEPSSEVEQWRKQAIYRVPARIKRLNGAAYKPQMVSLGPFHHGDPDLVTMEMHKRRALLCLLRRAGRPLRDLLAAVGEVKEQLRAAYVGLGDEWRGGDRFVEMMIVDGCFLLEVMRMAAAAGRRRTVHQDYAPNDPVFSRHGLLYMVPYVQRDMLMVENQLPLLVLQRIFAAEGGIGKTSTNVLMNRMVLNFLGVADADKHPALVASLGLHPLDIYRRSLLHATGRRDRDIHVEEPAAKPVDVRSARKLHESGIRFRHSGRADCLRDVRFYGGTLTMPQLFVDDSTEYKFLNLMAFEALHVGAGGDVTAYVFFMRSIVGSVEDVRLLRSKGIVRSDWVDGDETVVRLLNDMTKDVVCDECSPLCAVQGEVEAYCRSNLRVFLHVSWCYLRRTYFGNPWTFLSLAAGVLLLVTDIIQTVYAILSYEVQGKREYHDHN</sequence>
<dbReference type="PANTHER" id="PTHR31170">
    <property type="entry name" value="BNAC04G53230D PROTEIN"/>
    <property type="match status" value="1"/>
</dbReference>
<dbReference type="PANTHER" id="PTHR31170:SF18">
    <property type="entry name" value="(WILD MALAYSIAN BANANA) HYPOTHETICAL PROTEIN"/>
    <property type="match status" value="1"/>
</dbReference>
<evidence type="ECO:0000256" key="1">
    <source>
        <dbReference type="SAM" id="Phobius"/>
    </source>
</evidence>
<organism evidence="2 3">
    <name type="scientific">Lolium multiflorum</name>
    <name type="common">Italian ryegrass</name>
    <name type="synonym">Lolium perenne subsp. multiflorum</name>
    <dbReference type="NCBI Taxonomy" id="4521"/>
    <lineage>
        <taxon>Eukaryota</taxon>
        <taxon>Viridiplantae</taxon>
        <taxon>Streptophyta</taxon>
        <taxon>Embryophyta</taxon>
        <taxon>Tracheophyta</taxon>
        <taxon>Spermatophyta</taxon>
        <taxon>Magnoliopsida</taxon>
        <taxon>Liliopsida</taxon>
        <taxon>Poales</taxon>
        <taxon>Poaceae</taxon>
        <taxon>BOP clade</taxon>
        <taxon>Pooideae</taxon>
        <taxon>Poodae</taxon>
        <taxon>Poeae</taxon>
        <taxon>Poeae Chloroplast Group 2 (Poeae type)</taxon>
        <taxon>Loliodinae</taxon>
        <taxon>Loliinae</taxon>
        <taxon>Lolium</taxon>
    </lineage>
</organism>
<reference evidence="2" key="1">
    <citation type="submission" date="2023-07" db="EMBL/GenBank/DDBJ databases">
        <title>A chromosome-level genome assembly of Lolium multiflorum.</title>
        <authorList>
            <person name="Chen Y."/>
            <person name="Copetti D."/>
            <person name="Kolliker R."/>
            <person name="Studer B."/>
        </authorList>
    </citation>
    <scope>NUCLEOTIDE SEQUENCE</scope>
    <source>
        <strain evidence="2">02402/16</strain>
        <tissue evidence="2">Leaf</tissue>
    </source>
</reference>
<dbReference type="Pfam" id="PF03140">
    <property type="entry name" value="DUF247"/>
    <property type="match status" value="1"/>
</dbReference>
<keyword evidence="1" id="KW-0472">Membrane</keyword>
<proteinExistence type="predicted"/>